<dbReference type="SUPFAM" id="SSF55073">
    <property type="entry name" value="Nucleotide cyclase"/>
    <property type="match status" value="2"/>
</dbReference>
<feature type="binding site" evidence="17">
    <location>
        <position position="360"/>
    </location>
    <ligand>
        <name>ATP</name>
        <dbReference type="ChEBI" id="CHEBI:30616"/>
    </ligand>
</feature>
<dbReference type="FunFam" id="3.30.70.1230:FF:000048">
    <property type="entry name" value="Phospholipid-transporting ATPase, putative"/>
    <property type="match status" value="1"/>
</dbReference>
<dbReference type="InterPro" id="IPR029787">
    <property type="entry name" value="Nucleotide_cyclase"/>
</dbReference>
<evidence type="ECO:0000256" key="16">
    <source>
        <dbReference type="PIRNR" id="PIRNR039050"/>
    </source>
</evidence>
<dbReference type="GO" id="GO:0007189">
    <property type="term" value="P:adenylate cyclase-activating G protein-coupled receptor signaling pathway"/>
    <property type="evidence" value="ECO:0007669"/>
    <property type="project" value="TreeGrafter"/>
</dbReference>
<feature type="binding site" evidence="18">
    <location>
        <position position="316"/>
    </location>
    <ligand>
        <name>Mg(2+)</name>
        <dbReference type="ChEBI" id="CHEBI:18420"/>
        <label>1</label>
        <note>catalytic</note>
    </ligand>
</feature>
<evidence type="ECO:0000313" key="21">
    <source>
        <dbReference type="Proteomes" id="UP000749559"/>
    </source>
</evidence>
<dbReference type="Proteomes" id="UP000749559">
    <property type="component" value="Unassembled WGS sequence"/>
</dbReference>
<name>A0A8J1TTC6_OWEFU</name>
<evidence type="ECO:0000256" key="5">
    <source>
        <dbReference type="ARBA" id="ARBA00022692"/>
    </source>
</evidence>
<feature type="binding site" evidence="17">
    <location>
        <position position="926"/>
    </location>
    <ligand>
        <name>ATP</name>
        <dbReference type="ChEBI" id="CHEBI:30616"/>
    </ligand>
</feature>
<dbReference type="OrthoDB" id="2107370at2759"/>
<evidence type="ECO:0000256" key="2">
    <source>
        <dbReference type="ARBA" id="ARBA00001936"/>
    </source>
</evidence>
<dbReference type="Pfam" id="PF16214">
    <property type="entry name" value="AC_N"/>
    <property type="match status" value="1"/>
</dbReference>
<feature type="binding site" evidence="17">
    <location>
        <begin position="314"/>
        <end position="316"/>
    </location>
    <ligand>
        <name>ATP</name>
        <dbReference type="ChEBI" id="CHEBI:30616"/>
    </ligand>
</feature>
<comment type="cofactor">
    <cofactor evidence="2">
        <name>Mn(2+)</name>
        <dbReference type="ChEBI" id="CHEBI:29035"/>
    </cofactor>
</comment>
<keyword evidence="5" id="KW-0812">Transmembrane</keyword>
<keyword evidence="8 16" id="KW-0547">Nucleotide-binding</keyword>
<reference evidence="20" key="1">
    <citation type="submission" date="2022-03" db="EMBL/GenBank/DDBJ databases">
        <authorList>
            <person name="Martin C."/>
        </authorList>
    </citation>
    <scope>NUCLEOTIDE SEQUENCE</scope>
</reference>
<accession>A0A8J1TTC6</accession>
<keyword evidence="12 16" id="KW-0115">cAMP biosynthesis</keyword>
<feature type="binding site" evidence="18">
    <location>
        <position position="316"/>
    </location>
    <ligand>
        <name>Mg(2+)</name>
        <dbReference type="ChEBI" id="CHEBI:18420"/>
        <label>2</label>
        <note>catalytic</note>
    </ligand>
</feature>
<feature type="binding site" evidence="17">
    <location>
        <begin position="1007"/>
        <end position="1009"/>
    </location>
    <ligand>
        <name>ATP</name>
        <dbReference type="ChEBI" id="CHEBI:30616"/>
    </ligand>
</feature>
<evidence type="ECO:0000256" key="1">
    <source>
        <dbReference type="ARBA" id="ARBA00001593"/>
    </source>
</evidence>
<dbReference type="PANTHER" id="PTHR45627:SF12">
    <property type="entry name" value="ADENYLATE CYCLASE TYPE 2"/>
    <property type="match status" value="1"/>
</dbReference>
<keyword evidence="21" id="KW-1185">Reference proteome</keyword>
<feature type="binding site" evidence="18">
    <location>
        <position position="273"/>
    </location>
    <ligand>
        <name>Mg(2+)</name>
        <dbReference type="ChEBI" id="CHEBI:18420"/>
        <label>2</label>
        <note>catalytic</note>
    </ligand>
</feature>
<feature type="binding site" evidence="17">
    <location>
        <position position="1054"/>
    </location>
    <ligand>
        <name>ATP</name>
        <dbReference type="ChEBI" id="CHEBI:30616"/>
    </ligand>
</feature>
<dbReference type="PROSITE" id="PS50125">
    <property type="entry name" value="GUANYLATE_CYCLASE_2"/>
    <property type="match status" value="2"/>
</dbReference>
<dbReference type="PROSITE" id="PS00452">
    <property type="entry name" value="GUANYLATE_CYCLASE_1"/>
    <property type="match status" value="2"/>
</dbReference>
<keyword evidence="18" id="KW-0464">Manganese</keyword>
<proteinExistence type="inferred from homology"/>
<dbReference type="GO" id="GO:0046872">
    <property type="term" value="F:metal ion binding"/>
    <property type="evidence" value="ECO:0007669"/>
    <property type="project" value="UniProtKB-KW"/>
</dbReference>
<dbReference type="SMART" id="SM00044">
    <property type="entry name" value="CYCc"/>
    <property type="match status" value="2"/>
</dbReference>
<comment type="caution">
    <text evidence="20">The sequence shown here is derived from an EMBL/GenBank/DDBJ whole genome shotgun (WGS) entry which is preliminary data.</text>
</comment>
<dbReference type="InterPro" id="IPR032628">
    <property type="entry name" value="AC_N"/>
</dbReference>
<dbReference type="GO" id="GO:0035556">
    <property type="term" value="P:intracellular signal transduction"/>
    <property type="evidence" value="ECO:0007669"/>
    <property type="project" value="InterPro"/>
</dbReference>
<feature type="binding site" evidence="17">
    <location>
        <begin position="272"/>
        <end position="277"/>
    </location>
    <ligand>
        <name>ATP</name>
        <dbReference type="ChEBI" id="CHEBI:30616"/>
    </ligand>
</feature>
<protein>
    <recommendedName>
        <fullName evidence="4 16">adenylate cyclase</fullName>
        <ecNumber evidence="4 16">4.6.1.1</ecNumber>
    </recommendedName>
</protein>
<dbReference type="FunFam" id="3.30.70.1230:FF:000032">
    <property type="entry name" value="Adenylyl cyclase 78C"/>
    <property type="match status" value="1"/>
</dbReference>
<evidence type="ECO:0000256" key="3">
    <source>
        <dbReference type="ARBA" id="ARBA00004141"/>
    </source>
</evidence>
<keyword evidence="9 16" id="KW-0067">ATP-binding</keyword>
<evidence type="ECO:0000313" key="20">
    <source>
        <dbReference type="EMBL" id="CAH1779521.1"/>
    </source>
</evidence>
<comment type="function">
    <text evidence="16">Catalyzes the formation of the signaling molecule cAMP in response to G-protein signaling.</text>
</comment>
<feature type="binding site" evidence="18">
    <location>
        <position position="272"/>
    </location>
    <ligand>
        <name>Mg(2+)</name>
        <dbReference type="ChEBI" id="CHEBI:18420"/>
        <label>2</label>
        <note>catalytic</note>
    </ligand>
</feature>
<organism evidence="20 21">
    <name type="scientific">Owenia fusiformis</name>
    <name type="common">Polychaete worm</name>
    <dbReference type="NCBI Taxonomy" id="6347"/>
    <lineage>
        <taxon>Eukaryota</taxon>
        <taxon>Metazoa</taxon>
        <taxon>Spiralia</taxon>
        <taxon>Lophotrochozoa</taxon>
        <taxon>Annelida</taxon>
        <taxon>Polychaeta</taxon>
        <taxon>Sedentaria</taxon>
        <taxon>Canalipalpata</taxon>
        <taxon>Sabellida</taxon>
        <taxon>Oweniida</taxon>
        <taxon>Oweniidae</taxon>
        <taxon>Owenia</taxon>
    </lineage>
</organism>
<comment type="cofactor">
    <cofactor evidence="18">
        <name>Mg(2+)</name>
        <dbReference type="ChEBI" id="CHEBI:18420"/>
    </cofactor>
    <cofactor evidence="18">
        <name>Mn(2+)</name>
        <dbReference type="ChEBI" id="CHEBI:29035"/>
    </cofactor>
    <text evidence="18">Binds 2 magnesium ions per subunit. Is also active with manganese (in vitro).</text>
</comment>
<dbReference type="Pfam" id="PF00211">
    <property type="entry name" value="Guanylate_cyc"/>
    <property type="match status" value="2"/>
</dbReference>
<evidence type="ECO:0000256" key="10">
    <source>
        <dbReference type="ARBA" id="ARBA00022842"/>
    </source>
</evidence>
<comment type="subcellular location">
    <subcellularLocation>
        <location evidence="3">Membrane</location>
        <topology evidence="3">Multi-pass membrane protein</topology>
    </subcellularLocation>
</comment>
<comment type="catalytic activity">
    <reaction evidence="1 16">
        <text>ATP = 3',5'-cyclic AMP + diphosphate</text>
        <dbReference type="Rhea" id="RHEA:15389"/>
        <dbReference type="ChEBI" id="CHEBI:30616"/>
        <dbReference type="ChEBI" id="CHEBI:33019"/>
        <dbReference type="ChEBI" id="CHEBI:58165"/>
        <dbReference type="EC" id="4.6.1.1"/>
    </reaction>
</comment>
<evidence type="ECO:0000256" key="14">
    <source>
        <dbReference type="ARBA" id="ARBA00023180"/>
    </source>
</evidence>
<dbReference type="AlphaFoldDB" id="A0A8J1TTC6"/>
<evidence type="ECO:0000256" key="18">
    <source>
        <dbReference type="PIRSR" id="PIRSR039050-51"/>
    </source>
</evidence>
<feature type="binding site" evidence="17">
    <location>
        <begin position="1014"/>
        <end position="1018"/>
    </location>
    <ligand>
        <name>ATP</name>
        <dbReference type="ChEBI" id="CHEBI:30616"/>
    </ligand>
</feature>
<dbReference type="PANTHER" id="PTHR45627">
    <property type="entry name" value="ADENYLATE CYCLASE TYPE 1"/>
    <property type="match status" value="1"/>
</dbReference>
<dbReference type="InterPro" id="IPR030672">
    <property type="entry name" value="Adcy"/>
</dbReference>
<dbReference type="InterPro" id="IPR001054">
    <property type="entry name" value="A/G_cyclase"/>
</dbReference>
<dbReference type="CDD" id="cd07302">
    <property type="entry name" value="CHD"/>
    <property type="match status" value="2"/>
</dbReference>
<keyword evidence="14" id="KW-0325">Glycoprotein</keyword>
<evidence type="ECO:0000256" key="13">
    <source>
        <dbReference type="ARBA" id="ARBA00023136"/>
    </source>
</evidence>
<dbReference type="GO" id="GO:0007193">
    <property type="term" value="P:adenylate cyclase-inhibiting G protein-coupled receptor signaling pathway"/>
    <property type="evidence" value="ECO:0007669"/>
    <property type="project" value="TreeGrafter"/>
</dbReference>
<dbReference type="InterPro" id="IPR018297">
    <property type="entry name" value="A/G_cyclase_CS"/>
</dbReference>
<dbReference type="PIRSF" id="PIRSF039050">
    <property type="entry name" value="Ade_cyc"/>
    <property type="match status" value="1"/>
</dbReference>
<keyword evidence="6 16" id="KW-0479">Metal-binding</keyword>
<evidence type="ECO:0000256" key="8">
    <source>
        <dbReference type="ARBA" id="ARBA00022741"/>
    </source>
</evidence>
<evidence type="ECO:0000256" key="4">
    <source>
        <dbReference type="ARBA" id="ARBA00012201"/>
    </source>
</evidence>
<evidence type="ECO:0000256" key="15">
    <source>
        <dbReference type="ARBA" id="ARBA00023239"/>
    </source>
</evidence>
<dbReference type="GO" id="GO:0005886">
    <property type="term" value="C:plasma membrane"/>
    <property type="evidence" value="ECO:0007669"/>
    <property type="project" value="InterPro"/>
</dbReference>
<sequence>MGMDIEELYQRYCVRLKHSLLITLLFIMIAYSGCLMAFHLAYNRALEQFETTVQFATSCFSLGASMILMGLICTERLFQKLLRGITIVVWLVMMASVFVYMGFNPGRSAMDDVPMTMYIILVLHTMLPLSKKVAVCLGVLTALVQLTVAGFFAVVHRKYILYQLIANGVVYICMNLVGAYHKYLTDIAHRGTFMDSRKCIESRIKLEHERQQQEQLLLSVIPVHLAFELKKEMMRKLEDHGKRGGNRNSFLTSMFHELYVKQYSNVSILYADIVNFTPLASGCTAAELVKILNELFAQFDILGKKNDCMRIKILGDCYYCVSGLPVSRPHHAANCVKMGLAMIRKIWSVQEVTGVNVDMRIGIHTGNVYCGVLGLRKWQFDVWSDDVTIANHMESGGVPGRVHISKATLYQLSNAFQVEPGNGGERSEFLKKYEIETFLIVPPSTNKANNSPRIKKLPRGVGHKVHPNIRKSVLRYLDSWGAAKPFAGLSDQSLAKNIGVTSLSIMEANLKPLACSLDPREWFHSEDINRFSLMYINSKLNLQYMEQSNPAFKYYIVTAVVIFSSMGITQMLMLPRQLINIIGYSIGIGLFSIIMLIHFGTVCSRREANNSSSKNVKMTLCKIFYHISRAIYESWITRCFITIIILFLVGIMAILSISDCNQLEIMYSDSNVTLCDASSNFSVNAPIVDSLDPAVNSSGVNCVYKTRKDFEEPTPGTNQCSFPPYYIYCCMLAMVSSTVFLQINFLLKLIFMVITLTSYNLIVHIFSPNVFNNYDNYRLYETGEEGLIALRVKASIYLAVLFITLHVLDRQTEYTSRLDFLWKSRFKVEQEEVETMGSLNKVLLENILPAHVAQHFMVKRRCGELYHESYSSVCVMFASIPHWQDYWHQNTFNRQGLGCLRLLNEIIADFDQLLSKPKFSTVEKIKTIGSTYMCATGLLPGREDSSSSPGDSRIDYYVMVMVSLCQAMSECLEQINKDSFNTFQLRIGMNYGPVIAGVIGATKPQYDIWGDTVNVASRMDSSGEEGRIQVTEQTADILMSAGHQCECRGEIKIKGKEHPMKTYLINL</sequence>
<evidence type="ECO:0000256" key="6">
    <source>
        <dbReference type="ARBA" id="ARBA00022723"/>
    </source>
</evidence>
<evidence type="ECO:0000256" key="12">
    <source>
        <dbReference type="ARBA" id="ARBA00022998"/>
    </source>
</evidence>
<evidence type="ECO:0000256" key="7">
    <source>
        <dbReference type="ARBA" id="ARBA00022737"/>
    </source>
</evidence>
<dbReference type="EC" id="4.6.1.1" evidence="4 16"/>
<keyword evidence="10 16" id="KW-0460">Magnesium</keyword>
<feature type="binding site" evidence="18">
    <location>
        <position position="272"/>
    </location>
    <ligand>
        <name>Mg(2+)</name>
        <dbReference type="ChEBI" id="CHEBI:18420"/>
        <label>1</label>
        <note>catalytic</note>
    </ligand>
</feature>
<dbReference type="EMBL" id="CAIIXF020000003">
    <property type="protein sequence ID" value="CAH1779521.1"/>
    <property type="molecule type" value="Genomic_DNA"/>
</dbReference>
<keyword evidence="15 16" id="KW-0456">Lyase</keyword>
<keyword evidence="11" id="KW-1133">Transmembrane helix</keyword>
<dbReference type="Gene3D" id="3.30.70.1230">
    <property type="entry name" value="Nucleotide cyclase"/>
    <property type="match status" value="2"/>
</dbReference>
<dbReference type="GO" id="GO:0006171">
    <property type="term" value="P:cAMP biosynthetic process"/>
    <property type="evidence" value="ECO:0007669"/>
    <property type="project" value="UniProtKB-KW"/>
</dbReference>
<dbReference type="GO" id="GO:0005524">
    <property type="term" value="F:ATP binding"/>
    <property type="evidence" value="ECO:0007669"/>
    <property type="project" value="UniProtKB-UniRule"/>
</dbReference>
<dbReference type="GO" id="GO:0004016">
    <property type="term" value="F:adenylate cyclase activity"/>
    <property type="evidence" value="ECO:0007669"/>
    <property type="project" value="UniProtKB-EC"/>
</dbReference>
<gene>
    <name evidence="20" type="ORF">OFUS_LOCUS6323</name>
</gene>
<keyword evidence="7" id="KW-0677">Repeat</keyword>
<keyword evidence="13 16" id="KW-0472">Membrane</keyword>
<evidence type="ECO:0000256" key="17">
    <source>
        <dbReference type="PIRSR" id="PIRSR039050-50"/>
    </source>
</evidence>
<comment type="similarity">
    <text evidence="16 19">Belongs to the adenylyl cyclase class-4/guanylyl cyclase family.</text>
</comment>
<evidence type="ECO:0000256" key="11">
    <source>
        <dbReference type="ARBA" id="ARBA00022989"/>
    </source>
</evidence>
<evidence type="ECO:0000256" key="9">
    <source>
        <dbReference type="ARBA" id="ARBA00022840"/>
    </source>
</evidence>
<evidence type="ECO:0000256" key="19">
    <source>
        <dbReference type="RuleBase" id="RU000405"/>
    </source>
</evidence>